<proteinExistence type="predicted"/>
<sequence length="369" mass="39950">MPKQQVVVVGSGVIGLTTANKIQSTGKFNVTIVAEHTPGPLSSSDMQSTNWASPWAGAHWRAWSSNEDTFLQQIEIQTYNEMMSLAVSEPQSGISKARGTDIFEVASGMTPWYITLVEDARELSAAELPEGISYGLEYTTLLIDVPKYLVYLKTKFEASGGTIVQRCIDHIADALRVVSNKPSGHAVNTTIVVNCTGLGSRNLAGVKDSNMHPIRGQTVVVYAPAIKHTITRLGKQFSYAIPRGDGTVVLGGTAEDGDWNAQPVPSTTDLILQRAIFLEPALLPGSSEYWNIATDSKRIAELKGCIISENVGFRPMREGGVRLETQTCADPVFGSDFTVVHCYGHSGYGYQTSIAFAQRVCQMVEDVAN</sequence>
<name>A0ACC1IDY4_9FUNG</name>
<dbReference type="Proteomes" id="UP001150581">
    <property type="component" value="Unassembled WGS sequence"/>
</dbReference>
<evidence type="ECO:0000313" key="1">
    <source>
        <dbReference type="EMBL" id="KAJ1893787.1"/>
    </source>
</evidence>
<accession>A0ACC1IDY4</accession>
<comment type="caution">
    <text evidence="1">The sequence shown here is derived from an EMBL/GenBank/DDBJ whole genome shotgun (WGS) entry which is preliminary data.</text>
</comment>
<protein>
    <submittedName>
        <fullName evidence="1">Uncharacterized protein</fullName>
    </submittedName>
</protein>
<evidence type="ECO:0000313" key="2">
    <source>
        <dbReference type="Proteomes" id="UP001150581"/>
    </source>
</evidence>
<dbReference type="EMBL" id="JANBPG010000788">
    <property type="protein sequence ID" value="KAJ1893787.1"/>
    <property type="molecule type" value="Genomic_DNA"/>
</dbReference>
<organism evidence="1 2">
    <name type="scientific">Kickxella alabastrina</name>
    <dbReference type="NCBI Taxonomy" id="61397"/>
    <lineage>
        <taxon>Eukaryota</taxon>
        <taxon>Fungi</taxon>
        <taxon>Fungi incertae sedis</taxon>
        <taxon>Zoopagomycota</taxon>
        <taxon>Kickxellomycotina</taxon>
        <taxon>Kickxellomycetes</taxon>
        <taxon>Kickxellales</taxon>
        <taxon>Kickxellaceae</taxon>
        <taxon>Kickxella</taxon>
    </lineage>
</organism>
<reference evidence="1" key="1">
    <citation type="submission" date="2022-07" db="EMBL/GenBank/DDBJ databases">
        <title>Phylogenomic reconstructions and comparative analyses of Kickxellomycotina fungi.</title>
        <authorList>
            <person name="Reynolds N.K."/>
            <person name="Stajich J.E."/>
            <person name="Barry K."/>
            <person name="Grigoriev I.V."/>
            <person name="Crous P."/>
            <person name="Smith M.E."/>
        </authorList>
    </citation>
    <scope>NUCLEOTIDE SEQUENCE</scope>
    <source>
        <strain evidence="1">Benny 63K</strain>
    </source>
</reference>
<gene>
    <name evidence="1" type="ORF">LPJ66_005558</name>
</gene>
<keyword evidence="2" id="KW-1185">Reference proteome</keyword>